<dbReference type="OrthoDB" id="3268553at2759"/>
<accession>A0A166PFB8</accession>
<name>A0A166PFB8_9AGAM</name>
<proteinExistence type="predicted"/>
<evidence type="ECO:0000313" key="3">
    <source>
        <dbReference type="EMBL" id="KZP26027.1"/>
    </source>
</evidence>
<gene>
    <name evidence="3" type="ORF">FIBSPDRAFT_949819</name>
</gene>
<reference evidence="3 4" key="1">
    <citation type="journal article" date="2016" name="Mol. Biol. Evol.">
        <title>Comparative Genomics of Early-Diverging Mushroom-Forming Fungi Provides Insights into the Origins of Lignocellulose Decay Capabilities.</title>
        <authorList>
            <person name="Nagy L.G."/>
            <person name="Riley R."/>
            <person name="Tritt A."/>
            <person name="Adam C."/>
            <person name="Daum C."/>
            <person name="Floudas D."/>
            <person name="Sun H."/>
            <person name="Yadav J.S."/>
            <person name="Pangilinan J."/>
            <person name="Larsson K.H."/>
            <person name="Matsuura K."/>
            <person name="Barry K."/>
            <person name="Labutti K."/>
            <person name="Kuo R."/>
            <person name="Ohm R.A."/>
            <person name="Bhattacharya S.S."/>
            <person name="Shirouzu T."/>
            <person name="Yoshinaga Y."/>
            <person name="Martin F.M."/>
            <person name="Grigoriev I.V."/>
            <person name="Hibbett D.S."/>
        </authorList>
    </citation>
    <scope>NUCLEOTIDE SEQUENCE [LARGE SCALE GENOMIC DNA]</scope>
    <source>
        <strain evidence="3 4">CBS 109695</strain>
    </source>
</reference>
<dbReference type="Pfam" id="PF20149">
    <property type="entry name" value="DUF6532"/>
    <property type="match status" value="1"/>
</dbReference>
<evidence type="ECO:0000256" key="1">
    <source>
        <dbReference type="SAM" id="MobiDB-lite"/>
    </source>
</evidence>
<dbReference type="STRING" id="436010.A0A166PFB8"/>
<feature type="compositionally biased region" description="Acidic residues" evidence="1">
    <location>
        <begin position="158"/>
        <end position="168"/>
    </location>
</feature>
<evidence type="ECO:0000313" key="4">
    <source>
        <dbReference type="Proteomes" id="UP000076532"/>
    </source>
</evidence>
<feature type="region of interest" description="Disordered" evidence="1">
    <location>
        <begin position="102"/>
        <end position="198"/>
    </location>
</feature>
<dbReference type="Proteomes" id="UP000076532">
    <property type="component" value="Unassembled WGS sequence"/>
</dbReference>
<protein>
    <recommendedName>
        <fullName evidence="2">DUF6532 domain-containing protein</fullName>
    </recommendedName>
</protein>
<dbReference type="InterPro" id="IPR045341">
    <property type="entry name" value="DUF6532"/>
</dbReference>
<feature type="domain" description="DUF6532" evidence="2">
    <location>
        <begin position="314"/>
        <end position="396"/>
    </location>
</feature>
<feature type="compositionally biased region" description="Acidic residues" evidence="1">
    <location>
        <begin position="179"/>
        <end position="189"/>
    </location>
</feature>
<sequence>MSSPTPVCPVRQDRCVTEKVLATANEAAQSAARCQSAAERTASAQKKKISKHQKEQECAAFVEQENTAPLPAPSNTAKATGCNPAFVSTVVATPPLKDTGLTPCRNTVPAATARGHRTAEADTRRHKLGNLSSNSRINFTPPGAVLGHSNTPEVFPPSDDEDTSDGEADNVSSMAPGDGPDDDDDDDDNSGSLLMVIDGGDGDEQAASAVVDDETGSAVGQYKGHPLKSPIKLFTHLAITLIRRRFGNKNTFPDPILLLTWGKAVWWEACKILEIWIVYNSELIKLVTDRDSHFRGEVKTAVFPLVAPMLGLRGGLYKSKIIQSSVNQVWFCNKKDEGVKYPGFYRPIPEVGLALILTVIECCIDEWASGTRDAIKFSADEYESKYHVHVSNLDRFEEHTKAYNILPKLLMDLHDNGLINAKADPIEEQASRAISPSAFDTAIEEFRSRAAESESEMEEEDN</sequence>
<evidence type="ECO:0000259" key="2">
    <source>
        <dbReference type="Pfam" id="PF20149"/>
    </source>
</evidence>
<dbReference type="EMBL" id="KV417517">
    <property type="protein sequence ID" value="KZP26027.1"/>
    <property type="molecule type" value="Genomic_DNA"/>
</dbReference>
<keyword evidence="4" id="KW-1185">Reference proteome</keyword>
<dbReference type="AlphaFoldDB" id="A0A166PFB8"/>
<organism evidence="3 4">
    <name type="scientific">Athelia psychrophila</name>
    <dbReference type="NCBI Taxonomy" id="1759441"/>
    <lineage>
        <taxon>Eukaryota</taxon>
        <taxon>Fungi</taxon>
        <taxon>Dikarya</taxon>
        <taxon>Basidiomycota</taxon>
        <taxon>Agaricomycotina</taxon>
        <taxon>Agaricomycetes</taxon>
        <taxon>Agaricomycetidae</taxon>
        <taxon>Atheliales</taxon>
        <taxon>Atheliaceae</taxon>
        <taxon>Athelia</taxon>
    </lineage>
</organism>